<protein>
    <recommendedName>
        <fullName evidence="3">Porin</fullName>
    </recommendedName>
</protein>
<keyword evidence="2" id="KW-1185">Reference proteome</keyword>
<evidence type="ECO:0000313" key="1">
    <source>
        <dbReference type="EMBL" id="SMF53667.1"/>
    </source>
</evidence>
<dbReference type="AlphaFoldDB" id="A0A1Y6CBK9"/>
<proteinExistence type="predicted"/>
<accession>A0A1Y6CBK9</accession>
<organism evidence="1 2">
    <name type="scientific">Pseudobacteriovorax antillogorgiicola</name>
    <dbReference type="NCBI Taxonomy" id="1513793"/>
    <lineage>
        <taxon>Bacteria</taxon>
        <taxon>Pseudomonadati</taxon>
        <taxon>Bdellovibrionota</taxon>
        <taxon>Oligoflexia</taxon>
        <taxon>Oligoflexales</taxon>
        <taxon>Pseudobacteriovoracaceae</taxon>
        <taxon>Pseudobacteriovorax</taxon>
    </lineage>
</organism>
<dbReference type="STRING" id="1513793.SAMN06296036_116149"/>
<evidence type="ECO:0000313" key="2">
    <source>
        <dbReference type="Proteomes" id="UP000192907"/>
    </source>
</evidence>
<name>A0A1Y6CBK9_9BACT</name>
<reference evidence="2" key="1">
    <citation type="submission" date="2017-04" db="EMBL/GenBank/DDBJ databases">
        <authorList>
            <person name="Varghese N."/>
            <person name="Submissions S."/>
        </authorList>
    </citation>
    <scope>NUCLEOTIDE SEQUENCE [LARGE SCALE GENOMIC DNA]</scope>
    <source>
        <strain evidence="2">RKEM611</strain>
    </source>
</reference>
<gene>
    <name evidence="1" type="ORF">SAMN06296036_116149</name>
</gene>
<dbReference type="Proteomes" id="UP000192907">
    <property type="component" value="Unassembled WGS sequence"/>
</dbReference>
<dbReference type="EMBL" id="FWZT01000016">
    <property type="protein sequence ID" value="SMF53667.1"/>
    <property type="molecule type" value="Genomic_DNA"/>
</dbReference>
<dbReference type="RefSeq" id="WP_132321626.1">
    <property type="nucleotide sequence ID" value="NZ_FWZT01000016.1"/>
</dbReference>
<dbReference type="SUPFAM" id="SSF56935">
    <property type="entry name" value="Porins"/>
    <property type="match status" value="1"/>
</dbReference>
<sequence>MKAKLLLIIPGLCLPVISYSQSELANSITTEARLRVDARHRQTTIDSSGTETTSEYTGLEIQSMELIVKGKYTPRTSFAVNIKGEQANVKNNEPLRSGNNAFKFFKINHKITDSLNLVFGKIHVRRGAYSAQTPKFHTYRFDSIMAYLPAKFQTGAGLVYKFSSHNMNLQFLNGDNNKLESSDQQTGEDLSYQLQIDSNWGLFNTRLNGGISNYARDSGETLTAKRRSQTNTSIGISYPVVNYYLNLDYVVANIPSYQSLSTTDDGTESLVDQSQVTRDSMILMVGTKKGEWQPKAKIALMTEKTEGSDSLSKMDANLGIEYHPDSDQSMRYSIMYIIGENENTSSKTTTEQDILISLSSHLK</sequence>
<evidence type="ECO:0008006" key="3">
    <source>
        <dbReference type="Google" id="ProtNLM"/>
    </source>
</evidence>